<accession>A0A6L8ME44</accession>
<comment type="caution">
    <text evidence="3">The sequence shown here is derived from an EMBL/GenBank/DDBJ whole genome shotgun (WGS) entry which is preliminary data.</text>
</comment>
<evidence type="ECO:0000313" key="5">
    <source>
        <dbReference type="Proteomes" id="UP000474565"/>
    </source>
</evidence>
<protein>
    <submittedName>
        <fullName evidence="3">DUF2721 domain-containing protein</fullName>
    </submittedName>
</protein>
<proteinExistence type="predicted"/>
<gene>
    <name evidence="2" type="ORF">GTP38_01925</name>
    <name evidence="3" type="ORF">GTP44_00360</name>
</gene>
<keyword evidence="4" id="KW-1185">Reference proteome</keyword>
<dbReference type="Proteomes" id="UP000474565">
    <property type="component" value="Unassembled WGS sequence"/>
</dbReference>
<dbReference type="RefSeq" id="WP_160988588.1">
    <property type="nucleotide sequence ID" value="NZ_WWCO01000001.1"/>
</dbReference>
<reference evidence="4 5" key="1">
    <citation type="submission" date="2019-12" db="EMBL/GenBank/DDBJ databases">
        <title>Novel species isolated from a subtropical stream in China.</title>
        <authorList>
            <person name="Lu H."/>
        </authorList>
    </citation>
    <scope>NUCLEOTIDE SEQUENCE [LARGE SCALE GENOMIC DNA]</scope>
    <source>
        <strain evidence="3 5">FT50W</strain>
        <strain evidence="2 4">FT94W</strain>
    </source>
</reference>
<dbReference type="Proteomes" id="UP000449678">
    <property type="component" value="Unassembled WGS sequence"/>
</dbReference>
<keyword evidence="1" id="KW-0812">Transmembrane</keyword>
<organism evidence="3 5">
    <name type="scientific">Duganella lactea</name>
    <dbReference type="NCBI Taxonomy" id="2692173"/>
    <lineage>
        <taxon>Bacteria</taxon>
        <taxon>Pseudomonadati</taxon>
        <taxon>Pseudomonadota</taxon>
        <taxon>Betaproteobacteria</taxon>
        <taxon>Burkholderiales</taxon>
        <taxon>Oxalobacteraceae</taxon>
        <taxon>Telluria group</taxon>
        <taxon>Duganella</taxon>
    </lineage>
</organism>
<evidence type="ECO:0000313" key="4">
    <source>
        <dbReference type="Proteomes" id="UP000449678"/>
    </source>
</evidence>
<dbReference type="Pfam" id="PF11026">
    <property type="entry name" value="DUF2721"/>
    <property type="match status" value="1"/>
</dbReference>
<evidence type="ECO:0000313" key="2">
    <source>
        <dbReference type="EMBL" id="MYM33105.1"/>
    </source>
</evidence>
<keyword evidence="1" id="KW-1133">Transmembrane helix</keyword>
<dbReference type="AlphaFoldDB" id="A0A6L8ME44"/>
<dbReference type="EMBL" id="WWCP01000001">
    <property type="protein sequence ID" value="MYM80411.1"/>
    <property type="molecule type" value="Genomic_DNA"/>
</dbReference>
<evidence type="ECO:0000313" key="3">
    <source>
        <dbReference type="EMBL" id="MYM80411.1"/>
    </source>
</evidence>
<feature type="transmembrane region" description="Helical" evidence="1">
    <location>
        <begin position="76"/>
        <end position="95"/>
    </location>
</feature>
<keyword evidence="1" id="KW-0472">Membrane</keyword>
<dbReference type="EMBL" id="WWCO01000001">
    <property type="protein sequence ID" value="MYM33105.1"/>
    <property type="molecule type" value="Genomic_DNA"/>
</dbReference>
<dbReference type="InterPro" id="IPR021279">
    <property type="entry name" value="DUF2721"/>
</dbReference>
<feature type="transmembrane region" description="Helical" evidence="1">
    <location>
        <begin position="12"/>
        <end position="32"/>
    </location>
</feature>
<name>A0A6L8ME44_9BURK</name>
<sequence length="146" mass="16521">MTLQTADIGHIIQLAIAPVFLLSGVCTNLIVLTNRLARIIDRSRVLEDRLDVAYSDPYLNELDVLYRRSHLINMSIFLSTACGLFVCVMVAMLFLGDITNLGLDKYIAGMFVVAVICLVGSFVSLLREIYIASNWMRSQRHVRRKR</sequence>
<evidence type="ECO:0000256" key="1">
    <source>
        <dbReference type="SAM" id="Phobius"/>
    </source>
</evidence>
<feature type="transmembrane region" description="Helical" evidence="1">
    <location>
        <begin position="107"/>
        <end position="130"/>
    </location>
</feature>